<feature type="compositionally biased region" description="Acidic residues" evidence="1">
    <location>
        <begin position="26"/>
        <end position="37"/>
    </location>
</feature>
<name>A0A6H2H2V5_9BACL</name>
<feature type="compositionally biased region" description="Basic and acidic residues" evidence="1">
    <location>
        <begin position="1"/>
        <end position="25"/>
    </location>
</feature>
<organism evidence="2 3">
    <name type="scientific">Paenibacillus albicereus</name>
    <dbReference type="NCBI Taxonomy" id="2726185"/>
    <lineage>
        <taxon>Bacteria</taxon>
        <taxon>Bacillati</taxon>
        <taxon>Bacillota</taxon>
        <taxon>Bacilli</taxon>
        <taxon>Bacillales</taxon>
        <taxon>Paenibacillaceae</taxon>
        <taxon>Paenibacillus</taxon>
    </lineage>
</organism>
<feature type="region of interest" description="Disordered" evidence="1">
    <location>
        <begin position="1"/>
        <end position="50"/>
    </location>
</feature>
<proteinExistence type="predicted"/>
<dbReference type="AlphaFoldDB" id="A0A6H2H2V5"/>
<gene>
    <name evidence="2" type="ORF">HGI30_22175</name>
</gene>
<reference evidence="2 3" key="1">
    <citation type="submission" date="2020-04" db="EMBL/GenBank/DDBJ databases">
        <title>Novel Paenibacillus strain UniB2 isolated from commercial digestive syrup.</title>
        <authorList>
            <person name="Thorat V."/>
            <person name="Kirdat K."/>
            <person name="Tiwarekar B."/>
            <person name="Yadav A."/>
        </authorList>
    </citation>
    <scope>NUCLEOTIDE SEQUENCE [LARGE SCALE GENOMIC DNA]</scope>
    <source>
        <strain evidence="2 3">UniB2</strain>
    </source>
</reference>
<dbReference type="RefSeq" id="WP_168909493.1">
    <property type="nucleotide sequence ID" value="NZ_CP051428.1"/>
</dbReference>
<evidence type="ECO:0000313" key="2">
    <source>
        <dbReference type="EMBL" id="QJC53965.1"/>
    </source>
</evidence>
<dbReference type="KEGG" id="palr:HGI30_22175"/>
<evidence type="ECO:0000256" key="1">
    <source>
        <dbReference type="SAM" id="MobiDB-lite"/>
    </source>
</evidence>
<accession>A0A6H2H2V5</accession>
<keyword evidence="3" id="KW-1185">Reference proteome</keyword>
<dbReference type="Proteomes" id="UP000502136">
    <property type="component" value="Chromosome"/>
</dbReference>
<dbReference type="EMBL" id="CP051428">
    <property type="protein sequence ID" value="QJC53965.1"/>
    <property type="molecule type" value="Genomic_DNA"/>
</dbReference>
<protein>
    <submittedName>
        <fullName evidence="2">Uncharacterized protein</fullName>
    </submittedName>
</protein>
<sequence>MPRPDEEKDKAIREQQDREGGREVPEEAVEQQDDPEPEGGKASGQPGLGG</sequence>
<evidence type="ECO:0000313" key="3">
    <source>
        <dbReference type="Proteomes" id="UP000502136"/>
    </source>
</evidence>